<feature type="domain" description="Thioredoxin" evidence="8">
    <location>
        <begin position="1"/>
        <end position="164"/>
    </location>
</feature>
<dbReference type="InterPro" id="IPR013766">
    <property type="entry name" value="Thioredoxin_domain"/>
</dbReference>
<dbReference type="SUPFAM" id="SSF52833">
    <property type="entry name" value="Thioredoxin-like"/>
    <property type="match status" value="1"/>
</dbReference>
<keyword evidence="2" id="KW-0677">Repeat</keyword>
<dbReference type="Proteomes" id="UP000887540">
    <property type="component" value="Unplaced"/>
</dbReference>
<organism evidence="9 10">
    <name type="scientific">Acrobeloides nanus</name>
    <dbReference type="NCBI Taxonomy" id="290746"/>
    <lineage>
        <taxon>Eukaryota</taxon>
        <taxon>Metazoa</taxon>
        <taxon>Ecdysozoa</taxon>
        <taxon>Nematoda</taxon>
        <taxon>Chromadorea</taxon>
        <taxon>Rhabditida</taxon>
        <taxon>Tylenchina</taxon>
        <taxon>Cephalobomorpha</taxon>
        <taxon>Cephaloboidea</taxon>
        <taxon>Cephalobidae</taxon>
        <taxon>Acrobeloides</taxon>
    </lineage>
</organism>
<dbReference type="PANTHER" id="PTHR13871:SF18">
    <property type="entry name" value="THIOREDOXIN DOMAIN-CONTAINING PROTEIN"/>
    <property type="match status" value="1"/>
</dbReference>
<dbReference type="PANTHER" id="PTHR13871">
    <property type="entry name" value="THIOREDOXIN"/>
    <property type="match status" value="1"/>
</dbReference>
<evidence type="ECO:0000313" key="10">
    <source>
        <dbReference type="WBParaSite" id="ACRNAN_Path_17.g50.t1"/>
    </source>
</evidence>
<dbReference type="EC" id="1.8.1.8" evidence="1"/>
<evidence type="ECO:0000256" key="5">
    <source>
        <dbReference type="ARBA" id="ARBA00025782"/>
    </source>
</evidence>
<evidence type="ECO:0000256" key="7">
    <source>
        <dbReference type="ARBA" id="ARBA00047804"/>
    </source>
</evidence>
<dbReference type="InterPro" id="IPR017937">
    <property type="entry name" value="Thioredoxin_CS"/>
</dbReference>
<dbReference type="Gene3D" id="3.40.30.10">
    <property type="entry name" value="Glutaredoxin"/>
    <property type="match status" value="1"/>
</dbReference>
<name>A0A914C311_9BILA</name>
<dbReference type="AlphaFoldDB" id="A0A914C311"/>
<evidence type="ECO:0000256" key="1">
    <source>
        <dbReference type="ARBA" id="ARBA00012612"/>
    </source>
</evidence>
<comment type="catalytic activity">
    <reaction evidence="6">
        <text>[protein]-dithiol + NAD(+) = [protein]-disulfide + NADH + H(+)</text>
        <dbReference type="Rhea" id="RHEA:18749"/>
        <dbReference type="Rhea" id="RHEA-COMP:10593"/>
        <dbReference type="Rhea" id="RHEA-COMP:10594"/>
        <dbReference type="ChEBI" id="CHEBI:15378"/>
        <dbReference type="ChEBI" id="CHEBI:29950"/>
        <dbReference type="ChEBI" id="CHEBI:50058"/>
        <dbReference type="ChEBI" id="CHEBI:57540"/>
        <dbReference type="ChEBI" id="CHEBI:57945"/>
        <dbReference type="EC" id="1.8.1.8"/>
    </reaction>
</comment>
<protein>
    <recommendedName>
        <fullName evidence="1">protein-disulfide reductase</fullName>
        <ecNumber evidence="1">1.8.1.8</ecNumber>
    </recommendedName>
</protein>
<dbReference type="InterPro" id="IPR052259">
    <property type="entry name" value="Nucleoredoxin-like"/>
</dbReference>
<evidence type="ECO:0000256" key="6">
    <source>
        <dbReference type="ARBA" id="ARBA00047388"/>
    </source>
</evidence>
<dbReference type="PROSITE" id="PS00194">
    <property type="entry name" value="THIOREDOXIN_1"/>
    <property type="match status" value="1"/>
</dbReference>
<keyword evidence="4" id="KW-0520">NAD</keyword>
<dbReference type="Pfam" id="PF13905">
    <property type="entry name" value="Thioredoxin_8"/>
    <property type="match status" value="1"/>
</dbReference>
<comment type="catalytic activity">
    <reaction evidence="7">
        <text>[protein]-dithiol + NADP(+) = [protein]-disulfide + NADPH + H(+)</text>
        <dbReference type="Rhea" id="RHEA:18753"/>
        <dbReference type="Rhea" id="RHEA-COMP:10593"/>
        <dbReference type="Rhea" id="RHEA-COMP:10594"/>
        <dbReference type="ChEBI" id="CHEBI:15378"/>
        <dbReference type="ChEBI" id="CHEBI:29950"/>
        <dbReference type="ChEBI" id="CHEBI:50058"/>
        <dbReference type="ChEBI" id="CHEBI:57783"/>
        <dbReference type="ChEBI" id="CHEBI:58349"/>
        <dbReference type="EC" id="1.8.1.8"/>
    </reaction>
</comment>
<evidence type="ECO:0000313" key="9">
    <source>
        <dbReference type="Proteomes" id="UP000887540"/>
    </source>
</evidence>
<sequence length="164" mass="18935">MVLFRPARIFARSFSSGKHFLDSWPLKSRSGEVNLDELKKKVIMLYFSAGWCVTCKNFTPKLKEFYDKTKDDGFEVVWVSRDKSAEDQLEYYNKSLPPWPYFLYGSPAVREVLKRYKIQGLPFAITLNSNGDVIDDAAKKTIETCIGPPQQDPKALLQKWKKAQ</sequence>
<keyword evidence="3" id="KW-0560">Oxidoreductase</keyword>
<evidence type="ECO:0000256" key="2">
    <source>
        <dbReference type="ARBA" id="ARBA00022737"/>
    </source>
</evidence>
<evidence type="ECO:0000256" key="3">
    <source>
        <dbReference type="ARBA" id="ARBA00023002"/>
    </source>
</evidence>
<keyword evidence="9" id="KW-1185">Reference proteome</keyword>
<proteinExistence type="inferred from homology"/>
<dbReference type="PROSITE" id="PS51352">
    <property type="entry name" value="THIOREDOXIN_2"/>
    <property type="match status" value="1"/>
</dbReference>
<dbReference type="GO" id="GO:0047134">
    <property type="term" value="F:protein-disulfide reductase [NAD(P)H] activity"/>
    <property type="evidence" value="ECO:0007669"/>
    <property type="project" value="UniProtKB-EC"/>
</dbReference>
<dbReference type="InterPro" id="IPR036249">
    <property type="entry name" value="Thioredoxin-like_sf"/>
</dbReference>
<dbReference type="InterPro" id="IPR012336">
    <property type="entry name" value="Thioredoxin-like_fold"/>
</dbReference>
<evidence type="ECO:0000256" key="4">
    <source>
        <dbReference type="ARBA" id="ARBA00023027"/>
    </source>
</evidence>
<accession>A0A914C311</accession>
<reference evidence="10" key="1">
    <citation type="submission" date="2022-11" db="UniProtKB">
        <authorList>
            <consortium name="WormBaseParasite"/>
        </authorList>
    </citation>
    <scope>IDENTIFICATION</scope>
</reference>
<evidence type="ECO:0000259" key="8">
    <source>
        <dbReference type="PROSITE" id="PS51352"/>
    </source>
</evidence>
<comment type="similarity">
    <text evidence="5">Belongs to the nucleoredoxin family.</text>
</comment>
<dbReference type="WBParaSite" id="ACRNAN_Path_17.g50.t1">
    <property type="protein sequence ID" value="ACRNAN_Path_17.g50.t1"/>
    <property type="gene ID" value="ACRNAN_Path_17.g50"/>
</dbReference>